<dbReference type="GO" id="GO:0005739">
    <property type="term" value="C:mitochondrion"/>
    <property type="evidence" value="ECO:0007669"/>
    <property type="project" value="TreeGrafter"/>
</dbReference>
<accession>A0A830HHJ9</accession>
<comment type="cofactor">
    <cofactor evidence="2">
        <name>Mg(2+)</name>
        <dbReference type="ChEBI" id="CHEBI:18420"/>
    </cofactor>
</comment>
<dbReference type="Pfam" id="PF00180">
    <property type="entry name" value="Iso_dh"/>
    <property type="match status" value="1"/>
</dbReference>
<evidence type="ECO:0000256" key="3">
    <source>
        <dbReference type="ARBA" id="ARBA00007769"/>
    </source>
</evidence>
<evidence type="ECO:0000256" key="8">
    <source>
        <dbReference type="ARBA" id="ARBA00023211"/>
    </source>
</evidence>
<comment type="cofactor">
    <cofactor evidence="1">
        <name>Mn(2+)</name>
        <dbReference type="ChEBI" id="CHEBI:29035"/>
    </cofactor>
</comment>
<dbReference type="GO" id="GO:0004450">
    <property type="term" value="F:isocitrate dehydrogenase (NADP+) activity"/>
    <property type="evidence" value="ECO:0007669"/>
    <property type="project" value="InterPro"/>
</dbReference>
<dbReference type="PANTHER" id="PTHR11822">
    <property type="entry name" value="NADP-SPECIFIC ISOCITRATE DEHYDROGENASE"/>
    <property type="match status" value="1"/>
</dbReference>
<name>A0A830HHJ9_9CHLO</name>
<dbReference type="InterPro" id="IPR004790">
    <property type="entry name" value="Isocitrate_DH_NADP"/>
</dbReference>
<evidence type="ECO:0000256" key="2">
    <source>
        <dbReference type="ARBA" id="ARBA00001946"/>
    </source>
</evidence>
<dbReference type="SUPFAM" id="SSF53659">
    <property type="entry name" value="Isocitrate/Isopropylmalate dehydrogenase-like"/>
    <property type="match status" value="1"/>
</dbReference>
<comment type="similarity">
    <text evidence="3">Belongs to the isocitrate and isopropylmalate dehydrogenases family.</text>
</comment>
<evidence type="ECO:0000256" key="6">
    <source>
        <dbReference type="ARBA" id="ARBA00022842"/>
    </source>
</evidence>
<dbReference type="Proteomes" id="UP000660262">
    <property type="component" value="Unassembled WGS sequence"/>
</dbReference>
<keyword evidence="4" id="KW-0816">Tricarboxylic acid cycle</keyword>
<feature type="domain" description="EF-hand" evidence="9">
    <location>
        <begin position="534"/>
        <end position="568"/>
    </location>
</feature>
<comment type="caution">
    <text evidence="10">The sequence shown here is derived from an EMBL/GenBank/DDBJ whole genome shotgun (WGS) entry which is preliminary data.</text>
</comment>
<dbReference type="InterPro" id="IPR002048">
    <property type="entry name" value="EF_hand_dom"/>
</dbReference>
<gene>
    <name evidence="10" type="ORF">PPROV_000478000</name>
</gene>
<dbReference type="OrthoDB" id="248923at2759"/>
<evidence type="ECO:0000313" key="11">
    <source>
        <dbReference type="Proteomes" id="UP000660262"/>
    </source>
</evidence>
<dbReference type="EMBL" id="BNJQ01000011">
    <property type="protein sequence ID" value="GHP06033.1"/>
    <property type="molecule type" value="Genomic_DNA"/>
</dbReference>
<proteinExistence type="inferred from homology"/>
<sequence>MAMARRQMSLLGSPFMATVRALTPFTLRAPAPAAPLLLRSSMSSSSMQGKLVAPPMVYAKGEEMTRYVMSLILDKWIEPHLDTTSWQYFDLSCKARDDTDDEVLRECVRAGANVKSIFKEPTITPTEEQVKSLGLTKRLPSPNGAMRRGWNGITISRGTIHIPGVKLGYDKPVIFERHAVGGEYSAGYKTNVGRGTLRTVFYPEVHEPGNPSLPPYKVVYETPLTDGDNAVVTYHNPLDNVSDLAEIFFNRCLEAKVTPYVVTKKTVFKWQESFWQIHKRVFDAKYRGRFLAAGLLGPTNGELAHLISDAATMKIAQWKQGNFGMSAHNYDGDMLTDEISQVHRSPGFVSSELVGKSSRDGSLIKEFEASHGTVTDMDQLRLDGRRTSFNPLGLSEALFSAIIWADQLAGVQPLAEDADVDGPAAAADTPSLFAARAKSALRRVIARGQATSDLAGAGKGLSTEEFIDAVADELKCSAEEGNAAYWASVMEASSSAAELEEDETSEALRDSLVGELERAASMAEATGDRGLSGMDSEAVVNTFLEWDADGDGRIGIADFARAVKSDKK</sequence>
<dbReference type="Gene3D" id="3.40.718.10">
    <property type="entry name" value="Isopropylmalate Dehydrogenase"/>
    <property type="match status" value="1"/>
</dbReference>
<dbReference type="PROSITE" id="PS00018">
    <property type="entry name" value="EF_HAND_1"/>
    <property type="match status" value="1"/>
</dbReference>
<dbReference type="InterPro" id="IPR018247">
    <property type="entry name" value="EF_Hand_1_Ca_BS"/>
</dbReference>
<evidence type="ECO:0000256" key="4">
    <source>
        <dbReference type="ARBA" id="ARBA00022532"/>
    </source>
</evidence>
<keyword evidence="8" id="KW-0464">Manganese</keyword>
<dbReference type="GO" id="GO:0006099">
    <property type="term" value="P:tricarboxylic acid cycle"/>
    <property type="evidence" value="ECO:0007669"/>
    <property type="project" value="UniProtKB-KW"/>
</dbReference>
<dbReference type="AlphaFoldDB" id="A0A830HHJ9"/>
<keyword evidence="7" id="KW-0560">Oxidoreductase</keyword>
<dbReference type="GO" id="GO:0006739">
    <property type="term" value="P:NADP+ metabolic process"/>
    <property type="evidence" value="ECO:0007669"/>
    <property type="project" value="TreeGrafter"/>
</dbReference>
<organism evidence="10 11">
    <name type="scientific">Pycnococcus provasolii</name>
    <dbReference type="NCBI Taxonomy" id="41880"/>
    <lineage>
        <taxon>Eukaryota</taxon>
        <taxon>Viridiplantae</taxon>
        <taxon>Chlorophyta</taxon>
        <taxon>Pseudoscourfieldiophyceae</taxon>
        <taxon>Pseudoscourfieldiales</taxon>
        <taxon>Pycnococcaceae</taxon>
        <taxon>Pycnococcus</taxon>
    </lineage>
</organism>
<evidence type="ECO:0000256" key="1">
    <source>
        <dbReference type="ARBA" id="ARBA00001936"/>
    </source>
</evidence>
<dbReference type="PROSITE" id="PS50222">
    <property type="entry name" value="EF_HAND_2"/>
    <property type="match status" value="1"/>
</dbReference>
<evidence type="ECO:0000313" key="10">
    <source>
        <dbReference type="EMBL" id="GHP06033.1"/>
    </source>
</evidence>
<evidence type="ECO:0000256" key="5">
    <source>
        <dbReference type="ARBA" id="ARBA00022723"/>
    </source>
</evidence>
<keyword evidence="11" id="KW-1185">Reference proteome</keyword>
<keyword evidence="5" id="KW-0479">Metal-binding</keyword>
<dbReference type="GO" id="GO:0006102">
    <property type="term" value="P:isocitrate metabolic process"/>
    <property type="evidence" value="ECO:0007669"/>
    <property type="project" value="InterPro"/>
</dbReference>
<dbReference type="PANTHER" id="PTHR11822:SF21">
    <property type="entry name" value="ISOCITRATE DEHYDROGENASE [NADP], MITOCHONDRIAL"/>
    <property type="match status" value="1"/>
</dbReference>
<evidence type="ECO:0000259" key="9">
    <source>
        <dbReference type="PROSITE" id="PS50222"/>
    </source>
</evidence>
<reference evidence="10" key="1">
    <citation type="submission" date="2020-10" db="EMBL/GenBank/DDBJ databases">
        <title>Unveiling of a novel bifunctional photoreceptor, Dualchrome1, isolated from a cosmopolitan green alga.</title>
        <authorList>
            <person name="Suzuki S."/>
            <person name="Kawachi M."/>
        </authorList>
    </citation>
    <scope>NUCLEOTIDE SEQUENCE</scope>
    <source>
        <strain evidence="10">NIES 2893</strain>
    </source>
</reference>
<protein>
    <recommendedName>
        <fullName evidence="9">EF-hand domain-containing protein</fullName>
    </recommendedName>
</protein>
<dbReference type="GO" id="GO:0005509">
    <property type="term" value="F:calcium ion binding"/>
    <property type="evidence" value="ECO:0007669"/>
    <property type="project" value="InterPro"/>
</dbReference>
<dbReference type="SMART" id="SM01329">
    <property type="entry name" value="Iso_dh"/>
    <property type="match status" value="1"/>
</dbReference>
<evidence type="ECO:0000256" key="7">
    <source>
        <dbReference type="ARBA" id="ARBA00023002"/>
    </source>
</evidence>
<keyword evidence="6" id="KW-0460">Magnesium</keyword>
<dbReference type="InterPro" id="IPR024084">
    <property type="entry name" value="IsoPropMal-DH-like_dom"/>
</dbReference>